<dbReference type="KEGG" id="adu:107478170"/>
<feature type="domain" description="DUF4218" evidence="2">
    <location>
        <begin position="138"/>
        <end position="239"/>
    </location>
</feature>
<dbReference type="PANTHER" id="PTHR48258:SF12">
    <property type="entry name" value="TRANSPOSON PROTEIN, CACTA, EN_SPM SUB-CLASS"/>
    <property type="match status" value="1"/>
</dbReference>
<reference evidence="3" key="1">
    <citation type="journal article" date="2016" name="Nat. Genet.">
        <title>The genome sequences of Arachis duranensis and Arachis ipaensis, the diploid ancestors of cultivated peanut.</title>
        <authorList>
            <person name="Bertioli D.J."/>
            <person name="Cannon S.B."/>
            <person name="Froenicke L."/>
            <person name="Huang G."/>
            <person name="Farmer A.D."/>
            <person name="Cannon E.K."/>
            <person name="Liu X."/>
            <person name="Gao D."/>
            <person name="Clevenger J."/>
            <person name="Dash S."/>
            <person name="Ren L."/>
            <person name="Moretzsohn M.C."/>
            <person name="Shirasawa K."/>
            <person name="Huang W."/>
            <person name="Vidigal B."/>
            <person name="Abernathy B."/>
            <person name="Chu Y."/>
            <person name="Niederhuth C.E."/>
            <person name="Umale P."/>
            <person name="Araujo A.C."/>
            <person name="Kozik A."/>
            <person name="Kim K.D."/>
            <person name="Burow M.D."/>
            <person name="Varshney R.K."/>
            <person name="Wang X."/>
            <person name="Zhang X."/>
            <person name="Barkley N."/>
            <person name="Guimaraes P.M."/>
            <person name="Isobe S."/>
            <person name="Guo B."/>
            <person name="Liao B."/>
            <person name="Stalker H.T."/>
            <person name="Schmitz R.J."/>
            <person name="Scheffler B.E."/>
            <person name="Leal-Bertioli S.C."/>
            <person name="Xun X."/>
            <person name="Jackson S.A."/>
            <person name="Michelmore R."/>
            <person name="Ozias-Akins P."/>
        </authorList>
    </citation>
    <scope>NUCLEOTIDE SEQUENCE [LARGE SCALE GENOMIC DNA]</scope>
    <source>
        <strain evidence="3">cv. V14167</strain>
    </source>
</reference>
<evidence type="ECO:0000259" key="1">
    <source>
        <dbReference type="Pfam" id="PF13952"/>
    </source>
</evidence>
<dbReference type="InterPro" id="IPR004242">
    <property type="entry name" value="Transposase_21"/>
</dbReference>
<keyword evidence="3" id="KW-1185">Reference proteome</keyword>
<dbReference type="Pfam" id="PF13960">
    <property type="entry name" value="DUF4218"/>
    <property type="match status" value="1"/>
</dbReference>
<evidence type="ECO:0000313" key="4">
    <source>
        <dbReference type="RefSeq" id="XP_015953805.1"/>
    </source>
</evidence>
<gene>
    <name evidence="4" type="primary">LOC107478170</name>
    <name evidence="5" type="synonym">LOC127747539</name>
</gene>
<dbReference type="RefSeq" id="XP_052117506.1">
    <property type="nucleotide sequence ID" value="XM_052261546.1"/>
</dbReference>
<accession>A0A6P4CNL4</accession>
<dbReference type="InterPro" id="IPR025452">
    <property type="entry name" value="DUF4218"/>
</dbReference>
<sequence length="482" mass="56810">MFDLNNTSFAEDPRNIRLALTTDGHRRFLNQRHRFRLNRVRFNGEQEFRNPPKRLSGLDILEQVKDINVTFGRKEEAKVREKRRRDERATEEKNVCDNVIYTLLNDSTKSKDHLNARKDLKALGSKQDLWPDENEKKLCDKRLIIKDLDKLQDQIVLTLCHMEMLFPPSFFTVMIYLVVHLVEEVKLGVLYLGQIKSYVRNKAQPEGYITEDYLMQEILTFCSRYLDNIKTIWNRRKRVSNEPTYIDPNLRISKLFPQVGESNIGFTYFTLAPIEKRQAHRHVLTNCRAVDNYFRDYRDIVKKRLRSQIRDTTKIDKKVHRKFVDWFSNHICTNLNKLPDVDKDILISLSQGPYDQARKDNGLKTHNSGVFGTFGTRSYSNSKDTRMNFGAVPYYEKLVDIIELFYNGFIVLLFKCQWAKTTSPRGIKKDNLSFLSVNFTKLIHTGEHEDDEPYIKASETQIVYYVDDEKKKGWCIPIHLKS</sequence>
<dbReference type="Pfam" id="PF13952">
    <property type="entry name" value="DUF4216"/>
    <property type="match status" value="1"/>
</dbReference>
<dbReference type="InterPro" id="IPR025312">
    <property type="entry name" value="DUF4216"/>
</dbReference>
<dbReference type="GeneID" id="107478170"/>
<dbReference type="KEGG" id="adu:127747539"/>
<dbReference type="Proteomes" id="UP000515211">
    <property type="component" value="Chromosome 1"/>
</dbReference>
<dbReference type="PANTHER" id="PTHR48258">
    <property type="entry name" value="DUF4218 DOMAIN-CONTAINING PROTEIN-RELATED"/>
    <property type="match status" value="1"/>
</dbReference>
<reference evidence="4 5" key="2">
    <citation type="submission" date="2025-04" db="UniProtKB">
        <authorList>
            <consortium name="RefSeq"/>
        </authorList>
    </citation>
    <scope>IDENTIFICATION</scope>
    <source>
        <tissue evidence="4 5">Whole plant</tissue>
    </source>
</reference>
<dbReference type="RefSeq" id="XP_015953805.1">
    <property type="nucleotide sequence ID" value="XM_016098319.1"/>
</dbReference>
<proteinExistence type="predicted"/>
<feature type="domain" description="DUF4216" evidence="1">
    <location>
        <begin position="402"/>
        <end position="476"/>
    </location>
</feature>
<dbReference type="OrthoDB" id="1412291at2759"/>
<protein>
    <submittedName>
        <fullName evidence="4">Uncharacterized protein LOC107478170</fullName>
    </submittedName>
    <submittedName>
        <fullName evidence="5">Uncharacterized protein LOC127747539</fullName>
    </submittedName>
</protein>
<evidence type="ECO:0000313" key="5">
    <source>
        <dbReference type="RefSeq" id="XP_052117506.1"/>
    </source>
</evidence>
<evidence type="ECO:0000313" key="3">
    <source>
        <dbReference type="Proteomes" id="UP000515211"/>
    </source>
</evidence>
<name>A0A6P4CNL4_ARADU</name>
<organism evidence="3 4">
    <name type="scientific">Arachis duranensis</name>
    <name type="common">Wild peanut</name>
    <dbReference type="NCBI Taxonomy" id="130453"/>
    <lineage>
        <taxon>Eukaryota</taxon>
        <taxon>Viridiplantae</taxon>
        <taxon>Streptophyta</taxon>
        <taxon>Embryophyta</taxon>
        <taxon>Tracheophyta</taxon>
        <taxon>Spermatophyta</taxon>
        <taxon>Magnoliopsida</taxon>
        <taxon>eudicotyledons</taxon>
        <taxon>Gunneridae</taxon>
        <taxon>Pentapetalae</taxon>
        <taxon>rosids</taxon>
        <taxon>fabids</taxon>
        <taxon>Fabales</taxon>
        <taxon>Fabaceae</taxon>
        <taxon>Papilionoideae</taxon>
        <taxon>50 kb inversion clade</taxon>
        <taxon>dalbergioids sensu lato</taxon>
        <taxon>Dalbergieae</taxon>
        <taxon>Pterocarpus clade</taxon>
        <taxon>Arachis</taxon>
    </lineage>
</organism>
<dbReference type="Pfam" id="PF02992">
    <property type="entry name" value="Transposase_21"/>
    <property type="match status" value="1"/>
</dbReference>
<dbReference type="AlphaFoldDB" id="A0A6P4CNL4"/>
<evidence type="ECO:0000259" key="2">
    <source>
        <dbReference type="Pfam" id="PF13960"/>
    </source>
</evidence>